<evidence type="ECO:0000256" key="11">
    <source>
        <dbReference type="ARBA" id="ARBA00023136"/>
    </source>
</evidence>
<dbReference type="PRINTS" id="PR00121">
    <property type="entry name" value="NAKATPASE"/>
</dbReference>
<keyword evidence="4" id="KW-0597">Phosphoprotein</keyword>
<keyword evidence="10 12" id="KW-1133">Transmembrane helix</keyword>
<dbReference type="PROSITE" id="PS00154">
    <property type="entry name" value="ATPASE_E1_E2"/>
    <property type="match status" value="1"/>
</dbReference>
<keyword evidence="9" id="KW-1278">Translocase</keyword>
<proteinExistence type="inferred from homology"/>
<dbReference type="EMBL" id="AZEU01000098">
    <property type="protein sequence ID" value="KRL47397.1"/>
    <property type="molecule type" value="Genomic_DNA"/>
</dbReference>
<evidence type="ECO:0000256" key="7">
    <source>
        <dbReference type="ARBA" id="ARBA00022840"/>
    </source>
</evidence>
<dbReference type="InterPro" id="IPR006068">
    <property type="entry name" value="ATPase_P-typ_cation-transptr_C"/>
</dbReference>
<feature type="domain" description="Cation-transporting P-type ATPase N-terminal" evidence="13">
    <location>
        <begin position="9"/>
        <end position="83"/>
    </location>
</feature>
<dbReference type="InterPro" id="IPR023298">
    <property type="entry name" value="ATPase_P-typ_TM_dom_sf"/>
</dbReference>
<evidence type="ECO:0000256" key="8">
    <source>
        <dbReference type="ARBA" id="ARBA00022842"/>
    </source>
</evidence>
<dbReference type="SUPFAM" id="SSF56784">
    <property type="entry name" value="HAD-like"/>
    <property type="match status" value="1"/>
</dbReference>
<dbReference type="Gene3D" id="3.40.50.1000">
    <property type="entry name" value="HAD superfamily/HAD-like"/>
    <property type="match status" value="1"/>
</dbReference>
<dbReference type="InterPro" id="IPR044492">
    <property type="entry name" value="P_typ_ATPase_HD_dom"/>
</dbReference>
<dbReference type="InterPro" id="IPR018303">
    <property type="entry name" value="ATPase_P-typ_P_site"/>
</dbReference>
<dbReference type="InterPro" id="IPR023214">
    <property type="entry name" value="HAD_sf"/>
</dbReference>
<feature type="transmembrane region" description="Helical" evidence="12">
    <location>
        <begin position="828"/>
        <end position="846"/>
    </location>
</feature>
<dbReference type="GO" id="GO:0036376">
    <property type="term" value="P:sodium ion export across plasma membrane"/>
    <property type="evidence" value="ECO:0007669"/>
    <property type="project" value="TreeGrafter"/>
</dbReference>
<keyword evidence="8" id="KW-0460">Magnesium</keyword>
<evidence type="ECO:0000256" key="1">
    <source>
        <dbReference type="ARBA" id="ARBA00004651"/>
    </source>
</evidence>
<accession>A0A0R1QZ55</accession>
<reference evidence="14 15" key="1">
    <citation type="journal article" date="2015" name="Genome Announc.">
        <title>Expanding the biotechnology potential of lactobacilli through comparative genomics of 213 strains and associated genera.</title>
        <authorList>
            <person name="Sun Z."/>
            <person name="Harris H.M."/>
            <person name="McCann A."/>
            <person name="Guo C."/>
            <person name="Argimon S."/>
            <person name="Zhang W."/>
            <person name="Yang X."/>
            <person name="Jeffery I.B."/>
            <person name="Cooney J.C."/>
            <person name="Kagawa T.F."/>
            <person name="Liu W."/>
            <person name="Song Y."/>
            <person name="Salvetti E."/>
            <person name="Wrobel A."/>
            <person name="Rasinkangas P."/>
            <person name="Parkhill J."/>
            <person name="Rea M.C."/>
            <person name="O'Sullivan O."/>
            <person name="Ritari J."/>
            <person name="Douillard F.P."/>
            <person name="Paul Ross R."/>
            <person name="Yang R."/>
            <person name="Briner A.E."/>
            <person name="Felis G.E."/>
            <person name="de Vos W.M."/>
            <person name="Barrangou R."/>
            <person name="Klaenhammer T.R."/>
            <person name="Caufield P.W."/>
            <person name="Cui Y."/>
            <person name="Zhang H."/>
            <person name="O'Toole P.W."/>
        </authorList>
    </citation>
    <scope>NUCLEOTIDE SEQUENCE [LARGE SCALE GENOMIC DNA]</scope>
    <source>
        <strain evidence="14 15">DSM 13343</strain>
    </source>
</reference>
<dbReference type="Pfam" id="PF00689">
    <property type="entry name" value="Cation_ATPase_C"/>
    <property type="match status" value="1"/>
</dbReference>
<evidence type="ECO:0000256" key="6">
    <source>
        <dbReference type="ARBA" id="ARBA00022741"/>
    </source>
</evidence>
<feature type="transmembrane region" description="Helical" evidence="12">
    <location>
        <begin position="717"/>
        <end position="737"/>
    </location>
</feature>
<comment type="subcellular location">
    <subcellularLocation>
        <location evidence="1">Cell membrane</location>
        <topology evidence="1">Multi-pass membrane protein</topology>
    </subcellularLocation>
</comment>
<dbReference type="Pfam" id="PF00690">
    <property type="entry name" value="Cation_ATPase_N"/>
    <property type="match status" value="1"/>
</dbReference>
<dbReference type="InterPro" id="IPR023299">
    <property type="entry name" value="ATPase_P-typ_cyto_dom_N"/>
</dbReference>
<sequence>MEDPSAQIKMTHLTVAQVQEKVQTPDIEAGLTQTEAKKRLAENGPNALASHRTPKWVLFVRQFNNLIIYILIGAALMTSVMRLLTDTIIIALVIIINAIIGYIQESNASDSLDQIKKMLAHNATVYRDGQRIDVPAEELVVGDVVFLEAGDNVPADLRIIDSDNLMMQEAVLTGETNSVAKSPEALPSDTSLAEQANMAFSSTAVASGSGMGLVIATGADSELGKISSAVANAKKRQSPMMKQLDGIGKGISYGILIFAVALFIFGLIGGHYTLGTLALGIVTMIVGSMPEGLPATTSVILAMGVQAMAKNENTIVKDLPSVEVLGSVDVIATDKTGTLTQNEMTVTDILTPTAQYAVTGTGYAPAGDFTLDQEVITPSEHADLAALLTAGYEANDTTLAEIDGKYEINGEPTDGAFITAYQKAFGEPEEANELDLMPFDSDYRYMAKLVRLADGTKKLYIKGSPDKLLPMAKACDPNFDEAHYLAWTSERSKHGQRVIAVGSRVVNVDEISHDLLAEGIDFLGLAALIDPPRPEVIASIRDMRKAGVKVKMITGDHPQTAQAIAKTLSLADDPQVVTGAELEAMPPADREHAMVSADVFARTTPADKLAIVQALQKASNVTAMVGDGVNDAPALKQADIGVAMGESGTDVAKDAADMILTDDKFTTMQRAIKEGRRIYDNIKKSILFLLPTSFAEGLVIAFTVLTRDDMPLNASQMLWINMVSAITIQLAFIFEPAEDGIMLRPPRPNDAGMMNKHDVFQLLYVSVLISGIGLIAHDWLLRNGIASPRVASTMMVNIIILGKIFYLFNIRTKAVVFSKQFFSNPQAFWIIGLMMVLQLGLTYLPFMQNVMRTAGMSWREWGIAIAAGFITLAVTEIDKLIRIGLHRRAGRARFQ</sequence>
<dbReference type="PANTHER" id="PTHR43294">
    <property type="entry name" value="SODIUM/POTASSIUM-TRANSPORTING ATPASE SUBUNIT ALPHA"/>
    <property type="match status" value="1"/>
</dbReference>
<dbReference type="OrthoDB" id="9760364at2"/>
<evidence type="ECO:0000313" key="15">
    <source>
        <dbReference type="Proteomes" id="UP000051790"/>
    </source>
</evidence>
<dbReference type="InterPro" id="IPR008250">
    <property type="entry name" value="ATPase_P-typ_transduc_dom_A_sf"/>
</dbReference>
<dbReference type="SUPFAM" id="SSF81665">
    <property type="entry name" value="Calcium ATPase, transmembrane domain M"/>
    <property type="match status" value="1"/>
</dbReference>
<dbReference type="GO" id="GO:0016887">
    <property type="term" value="F:ATP hydrolysis activity"/>
    <property type="evidence" value="ECO:0007669"/>
    <property type="project" value="InterPro"/>
</dbReference>
<feature type="transmembrane region" description="Helical" evidence="12">
    <location>
        <begin position="83"/>
        <end position="103"/>
    </location>
</feature>
<feature type="transmembrane region" description="Helical" evidence="12">
    <location>
        <begin position="789"/>
        <end position="808"/>
    </location>
</feature>
<keyword evidence="5 12" id="KW-0812">Transmembrane</keyword>
<dbReference type="Gene3D" id="2.70.150.10">
    <property type="entry name" value="Calcium-transporting ATPase, cytoplasmic transduction domain A"/>
    <property type="match status" value="1"/>
</dbReference>
<dbReference type="SFLD" id="SFLDG00002">
    <property type="entry name" value="C1.7:_P-type_atpase_like"/>
    <property type="match status" value="1"/>
</dbReference>
<comment type="similarity">
    <text evidence="2">Belongs to the cation transport ATPase (P-type) (TC 3.A.3) family. Type IIA subfamily.</text>
</comment>
<feature type="transmembrane region" description="Helical" evidence="12">
    <location>
        <begin position="56"/>
        <end position="77"/>
    </location>
</feature>
<keyword evidence="15" id="KW-1185">Reference proteome</keyword>
<dbReference type="FunFam" id="2.70.150.10:FF:000160">
    <property type="entry name" value="Sarcoplasmic/endoplasmic reticulum calcium ATPase 1"/>
    <property type="match status" value="1"/>
</dbReference>
<dbReference type="SUPFAM" id="SSF81653">
    <property type="entry name" value="Calcium ATPase, transduction domain A"/>
    <property type="match status" value="1"/>
</dbReference>
<evidence type="ECO:0000256" key="3">
    <source>
        <dbReference type="ARBA" id="ARBA00022475"/>
    </source>
</evidence>
<keyword evidence="7" id="KW-0067">ATP-binding</keyword>
<dbReference type="GO" id="GO:0005391">
    <property type="term" value="F:P-type sodium:potassium-exchanging transporter activity"/>
    <property type="evidence" value="ECO:0007669"/>
    <property type="project" value="TreeGrafter"/>
</dbReference>
<dbReference type="InterPro" id="IPR036412">
    <property type="entry name" value="HAD-like_sf"/>
</dbReference>
<evidence type="ECO:0000256" key="5">
    <source>
        <dbReference type="ARBA" id="ARBA00022692"/>
    </source>
</evidence>
<gene>
    <name evidence="14" type="ORF">FD01_GL000258</name>
</gene>
<dbReference type="InterPro" id="IPR004014">
    <property type="entry name" value="ATPase_P-typ_cation-transptr_N"/>
</dbReference>
<organism evidence="14 15">
    <name type="scientific">Lacticaseibacillus manihotivorans DSM 13343 = JCM 12514</name>
    <dbReference type="NCBI Taxonomy" id="1423769"/>
    <lineage>
        <taxon>Bacteria</taxon>
        <taxon>Bacillati</taxon>
        <taxon>Bacillota</taxon>
        <taxon>Bacilli</taxon>
        <taxon>Lactobacillales</taxon>
        <taxon>Lactobacillaceae</taxon>
        <taxon>Lacticaseibacillus</taxon>
    </lineage>
</organism>
<evidence type="ECO:0000313" key="14">
    <source>
        <dbReference type="EMBL" id="KRL47397.1"/>
    </source>
</evidence>
<evidence type="ECO:0000256" key="10">
    <source>
        <dbReference type="ARBA" id="ARBA00022989"/>
    </source>
</evidence>
<dbReference type="GO" id="GO:0030007">
    <property type="term" value="P:intracellular potassium ion homeostasis"/>
    <property type="evidence" value="ECO:0007669"/>
    <property type="project" value="TreeGrafter"/>
</dbReference>
<dbReference type="Gene3D" id="3.40.1110.10">
    <property type="entry name" value="Calcium-transporting ATPase, cytoplasmic domain N"/>
    <property type="match status" value="1"/>
</dbReference>
<evidence type="ECO:0000256" key="2">
    <source>
        <dbReference type="ARBA" id="ARBA00005675"/>
    </source>
</evidence>
<dbReference type="SFLD" id="SFLDF00027">
    <property type="entry name" value="p-type_atpase"/>
    <property type="match status" value="1"/>
</dbReference>
<dbReference type="AlphaFoldDB" id="A0A0R1QZ55"/>
<dbReference type="GO" id="GO:0005524">
    <property type="term" value="F:ATP binding"/>
    <property type="evidence" value="ECO:0007669"/>
    <property type="project" value="UniProtKB-KW"/>
</dbReference>
<dbReference type="InterPro" id="IPR001757">
    <property type="entry name" value="P_typ_ATPase"/>
</dbReference>
<dbReference type="SFLD" id="SFLDS00003">
    <property type="entry name" value="Haloacid_Dehalogenase"/>
    <property type="match status" value="1"/>
</dbReference>
<dbReference type="Gene3D" id="1.20.1110.10">
    <property type="entry name" value="Calcium-transporting ATPase, transmembrane domain"/>
    <property type="match status" value="1"/>
</dbReference>
<dbReference type="InterPro" id="IPR050510">
    <property type="entry name" value="Cation_transp_ATPase_P-type"/>
</dbReference>
<dbReference type="NCBIfam" id="TIGR01494">
    <property type="entry name" value="ATPase_P-type"/>
    <property type="match status" value="2"/>
</dbReference>
<dbReference type="InterPro" id="IPR059000">
    <property type="entry name" value="ATPase_P-type_domA"/>
</dbReference>
<feature type="transmembrane region" description="Helical" evidence="12">
    <location>
        <begin position="861"/>
        <end position="881"/>
    </location>
</feature>
<dbReference type="GO" id="GO:0006883">
    <property type="term" value="P:intracellular sodium ion homeostasis"/>
    <property type="evidence" value="ECO:0007669"/>
    <property type="project" value="TreeGrafter"/>
</dbReference>
<dbReference type="GO" id="GO:1902600">
    <property type="term" value="P:proton transmembrane transport"/>
    <property type="evidence" value="ECO:0007669"/>
    <property type="project" value="TreeGrafter"/>
</dbReference>
<keyword evidence="3" id="KW-1003">Cell membrane</keyword>
<dbReference type="Proteomes" id="UP000051790">
    <property type="component" value="Unassembled WGS sequence"/>
</dbReference>
<feature type="transmembrane region" description="Helical" evidence="12">
    <location>
        <begin position="758"/>
        <end position="777"/>
    </location>
</feature>
<dbReference type="RefSeq" id="WP_056962927.1">
    <property type="nucleotide sequence ID" value="NZ_AZEU01000098.1"/>
</dbReference>
<feature type="transmembrane region" description="Helical" evidence="12">
    <location>
        <begin position="686"/>
        <end position="705"/>
    </location>
</feature>
<dbReference type="GO" id="GO:1990573">
    <property type="term" value="P:potassium ion import across plasma membrane"/>
    <property type="evidence" value="ECO:0007669"/>
    <property type="project" value="TreeGrafter"/>
</dbReference>
<dbReference type="GO" id="GO:0005886">
    <property type="term" value="C:plasma membrane"/>
    <property type="evidence" value="ECO:0007669"/>
    <property type="project" value="UniProtKB-SubCell"/>
</dbReference>
<evidence type="ECO:0000256" key="12">
    <source>
        <dbReference type="SAM" id="Phobius"/>
    </source>
</evidence>
<evidence type="ECO:0000256" key="4">
    <source>
        <dbReference type="ARBA" id="ARBA00022553"/>
    </source>
</evidence>
<name>A0A0R1QZ55_9LACO</name>
<dbReference type="PATRIC" id="fig|1423769.4.peg.279"/>
<protein>
    <submittedName>
        <fullName evidence="14">Cation transport ATPase</fullName>
    </submittedName>
</protein>
<dbReference type="Pfam" id="PF00702">
    <property type="entry name" value="Hydrolase"/>
    <property type="match status" value="1"/>
</dbReference>
<keyword evidence="6" id="KW-0547">Nucleotide-binding</keyword>
<evidence type="ECO:0000256" key="9">
    <source>
        <dbReference type="ARBA" id="ARBA00022967"/>
    </source>
</evidence>
<keyword evidence="11 12" id="KW-0472">Membrane</keyword>
<dbReference type="PANTHER" id="PTHR43294:SF21">
    <property type="entry name" value="CATION TRANSPORTING ATPASE"/>
    <property type="match status" value="1"/>
</dbReference>
<dbReference type="PRINTS" id="PR00119">
    <property type="entry name" value="CATATPASE"/>
</dbReference>
<evidence type="ECO:0000259" key="13">
    <source>
        <dbReference type="SMART" id="SM00831"/>
    </source>
</evidence>
<feature type="transmembrane region" description="Helical" evidence="12">
    <location>
        <begin position="278"/>
        <end position="302"/>
    </location>
</feature>
<comment type="caution">
    <text evidence="14">The sequence shown here is derived from an EMBL/GenBank/DDBJ whole genome shotgun (WGS) entry which is preliminary data.</text>
</comment>
<feature type="transmembrane region" description="Helical" evidence="12">
    <location>
        <begin position="250"/>
        <end position="272"/>
    </location>
</feature>
<dbReference type="Pfam" id="PF00122">
    <property type="entry name" value="E1-E2_ATPase"/>
    <property type="match status" value="1"/>
</dbReference>
<dbReference type="SUPFAM" id="SSF81660">
    <property type="entry name" value="Metal cation-transporting ATPase, ATP-binding domain N"/>
    <property type="match status" value="1"/>
</dbReference>
<dbReference type="SMART" id="SM00831">
    <property type="entry name" value="Cation_ATPase_N"/>
    <property type="match status" value="1"/>
</dbReference>